<dbReference type="AlphaFoldDB" id="A0A3M7PLH4"/>
<dbReference type="EMBL" id="REGN01009983">
    <property type="protein sequence ID" value="RMZ99952.1"/>
    <property type="molecule type" value="Genomic_DNA"/>
</dbReference>
<organism evidence="1 2">
    <name type="scientific">Brachionus plicatilis</name>
    <name type="common">Marine rotifer</name>
    <name type="synonym">Brachionus muelleri</name>
    <dbReference type="NCBI Taxonomy" id="10195"/>
    <lineage>
        <taxon>Eukaryota</taxon>
        <taxon>Metazoa</taxon>
        <taxon>Spiralia</taxon>
        <taxon>Gnathifera</taxon>
        <taxon>Rotifera</taxon>
        <taxon>Eurotatoria</taxon>
        <taxon>Monogononta</taxon>
        <taxon>Pseudotrocha</taxon>
        <taxon>Ploima</taxon>
        <taxon>Brachionidae</taxon>
        <taxon>Brachionus</taxon>
    </lineage>
</organism>
<evidence type="ECO:0000313" key="2">
    <source>
        <dbReference type="Proteomes" id="UP000276133"/>
    </source>
</evidence>
<sequence length="98" mass="11464">MPIKPIKTKRNIKKIKDQFVSKPEKGRAKNSEKRSVETTQEFKFENNNFDRSCFIDFHFNLLELLNIKRLKNLLMSIKLTHYLKGRCGGGAMQYLLGS</sequence>
<reference evidence="1 2" key="1">
    <citation type="journal article" date="2018" name="Sci. Rep.">
        <title>Genomic signatures of local adaptation to the degree of environmental predictability in rotifers.</title>
        <authorList>
            <person name="Franch-Gras L."/>
            <person name="Hahn C."/>
            <person name="Garcia-Roger E.M."/>
            <person name="Carmona M.J."/>
            <person name="Serra M."/>
            <person name="Gomez A."/>
        </authorList>
    </citation>
    <scope>NUCLEOTIDE SEQUENCE [LARGE SCALE GENOMIC DNA]</scope>
    <source>
        <strain evidence="1">HYR1</strain>
    </source>
</reference>
<evidence type="ECO:0000313" key="1">
    <source>
        <dbReference type="EMBL" id="RMZ99952.1"/>
    </source>
</evidence>
<keyword evidence="2" id="KW-1185">Reference proteome</keyword>
<protein>
    <submittedName>
        <fullName evidence="1">Uncharacterized protein</fullName>
    </submittedName>
</protein>
<accession>A0A3M7PLH4</accession>
<dbReference type="Proteomes" id="UP000276133">
    <property type="component" value="Unassembled WGS sequence"/>
</dbReference>
<comment type="caution">
    <text evidence="1">The sequence shown here is derived from an EMBL/GenBank/DDBJ whole genome shotgun (WGS) entry which is preliminary data.</text>
</comment>
<proteinExistence type="predicted"/>
<gene>
    <name evidence="1" type="ORF">BpHYR1_037215</name>
</gene>
<name>A0A3M7PLH4_BRAPC</name>